<keyword evidence="1" id="KW-0812">Transmembrane</keyword>
<organism evidence="2 3">
    <name type="scientific">Micromonospora humida</name>
    <dbReference type="NCBI Taxonomy" id="2809018"/>
    <lineage>
        <taxon>Bacteria</taxon>
        <taxon>Bacillati</taxon>
        <taxon>Actinomycetota</taxon>
        <taxon>Actinomycetes</taxon>
        <taxon>Micromonosporales</taxon>
        <taxon>Micromonosporaceae</taxon>
        <taxon>Micromonospora</taxon>
    </lineage>
</organism>
<reference evidence="2 3" key="1">
    <citation type="submission" date="2021-02" db="EMBL/GenBank/DDBJ databases">
        <authorList>
            <person name="Ra J.-S."/>
        </authorList>
    </citation>
    <scope>NUCLEOTIDE SEQUENCE [LARGE SCALE GENOMIC DNA]</scope>
    <source>
        <strain evidence="2 3">MMS20-R1-14</strain>
    </source>
</reference>
<name>A0ABS2IRW2_9ACTN</name>
<evidence type="ECO:0000313" key="3">
    <source>
        <dbReference type="Proteomes" id="UP001518872"/>
    </source>
</evidence>
<keyword evidence="1" id="KW-1133">Transmembrane helix</keyword>
<dbReference type="EMBL" id="JAFEUC010000005">
    <property type="protein sequence ID" value="MBM7077087.1"/>
    <property type="molecule type" value="Genomic_DNA"/>
</dbReference>
<evidence type="ECO:0000256" key="1">
    <source>
        <dbReference type="SAM" id="Phobius"/>
    </source>
</evidence>
<dbReference type="Proteomes" id="UP001518872">
    <property type="component" value="Unassembled WGS sequence"/>
</dbReference>
<gene>
    <name evidence="2" type="ORF">JQX11_12080</name>
</gene>
<sequence length="160" mass="17131">MTDDLGPLRQALSELSEHGGSADLYEGTLRRSRQLRRRATITTGAAAAALVFAVGGTVAFAVNHRPGPSAPPVADPGQPDCPSIDTLGDLVELPTGWSFASTGVQCVQTWAAAEVKRPAGGDIRYLFHYTAEAGWRYQEQGTEWECRELGLTRPAPFCTS</sequence>
<feature type="transmembrane region" description="Helical" evidence="1">
    <location>
        <begin position="39"/>
        <end position="62"/>
    </location>
</feature>
<dbReference type="RefSeq" id="WP_204925070.1">
    <property type="nucleotide sequence ID" value="NZ_JAFEUC010000005.1"/>
</dbReference>
<proteinExistence type="predicted"/>
<accession>A0ABS2IRW2</accession>
<evidence type="ECO:0000313" key="2">
    <source>
        <dbReference type="EMBL" id="MBM7077087.1"/>
    </source>
</evidence>
<keyword evidence="1" id="KW-0472">Membrane</keyword>
<protein>
    <submittedName>
        <fullName evidence="2">Uncharacterized protein</fullName>
    </submittedName>
</protein>
<comment type="caution">
    <text evidence="2">The sequence shown here is derived from an EMBL/GenBank/DDBJ whole genome shotgun (WGS) entry which is preliminary data.</text>
</comment>
<keyword evidence="3" id="KW-1185">Reference proteome</keyword>